<reference evidence="3" key="1">
    <citation type="submission" date="2017-06" db="EMBL/GenBank/DDBJ databases">
        <authorList>
            <person name="Varghese N."/>
            <person name="Submissions S."/>
        </authorList>
    </citation>
    <scope>NUCLEOTIDE SEQUENCE [LARGE SCALE GENOMIC DNA]</scope>
    <source>
        <strain evidence="3">DSM 28041</strain>
    </source>
</reference>
<dbReference type="PANTHER" id="PTHR43792">
    <property type="entry name" value="GNAT FAMILY, PUTATIVE (AFU_ORTHOLOGUE AFUA_3G00765)-RELATED-RELATED"/>
    <property type="match status" value="1"/>
</dbReference>
<gene>
    <name evidence="2" type="ORF">SAMN06269173_103260</name>
</gene>
<protein>
    <submittedName>
        <fullName evidence="2">Protein N-acetyltransferase, RimJ/RimL family</fullName>
    </submittedName>
</protein>
<dbReference type="Proteomes" id="UP000198310">
    <property type="component" value="Unassembled WGS sequence"/>
</dbReference>
<keyword evidence="3" id="KW-1185">Reference proteome</keyword>
<dbReference type="GO" id="GO:0016747">
    <property type="term" value="F:acyltransferase activity, transferring groups other than amino-acyl groups"/>
    <property type="evidence" value="ECO:0007669"/>
    <property type="project" value="InterPro"/>
</dbReference>
<evidence type="ECO:0000313" key="3">
    <source>
        <dbReference type="Proteomes" id="UP000198310"/>
    </source>
</evidence>
<dbReference type="InterPro" id="IPR016181">
    <property type="entry name" value="Acyl_CoA_acyltransferase"/>
</dbReference>
<dbReference type="AlphaFoldDB" id="A0A238X0U7"/>
<dbReference type="RefSeq" id="WP_089332299.1">
    <property type="nucleotide sequence ID" value="NZ_FZNS01000003.1"/>
</dbReference>
<proteinExistence type="predicted"/>
<name>A0A238X0U7_9BACT</name>
<organism evidence="2 3">
    <name type="scientific">Hymenobacter mucosus</name>
    <dbReference type="NCBI Taxonomy" id="1411120"/>
    <lineage>
        <taxon>Bacteria</taxon>
        <taxon>Pseudomonadati</taxon>
        <taxon>Bacteroidota</taxon>
        <taxon>Cytophagia</taxon>
        <taxon>Cytophagales</taxon>
        <taxon>Hymenobacteraceae</taxon>
        <taxon>Hymenobacter</taxon>
    </lineage>
</organism>
<dbReference type="InterPro" id="IPR000182">
    <property type="entry name" value="GNAT_dom"/>
</dbReference>
<dbReference type="EMBL" id="FZNS01000003">
    <property type="protein sequence ID" value="SNR51509.1"/>
    <property type="molecule type" value="Genomic_DNA"/>
</dbReference>
<dbReference type="SUPFAM" id="SSF55729">
    <property type="entry name" value="Acyl-CoA N-acyltransferases (Nat)"/>
    <property type="match status" value="1"/>
</dbReference>
<dbReference type="Pfam" id="PF13302">
    <property type="entry name" value="Acetyltransf_3"/>
    <property type="match status" value="1"/>
</dbReference>
<keyword evidence="2" id="KW-0808">Transferase</keyword>
<dbReference type="PROSITE" id="PS51186">
    <property type="entry name" value="GNAT"/>
    <property type="match status" value="1"/>
</dbReference>
<dbReference type="PANTHER" id="PTHR43792:SF1">
    <property type="entry name" value="N-ACETYLTRANSFERASE DOMAIN-CONTAINING PROTEIN"/>
    <property type="match status" value="1"/>
</dbReference>
<dbReference type="InterPro" id="IPR051531">
    <property type="entry name" value="N-acetyltransferase"/>
</dbReference>
<sequence>MPQLPTPGPYPLALVPALETTDLLLRDHRPTDLADYAAIGVEPAFYRFLGGKPQSEEEVWRRILGQQGHWAIMGYGYWAVEEKATGRFIGAVGFANYHRDMMPSLGDAPEVGWVLAPRVHGLGYASQAVQAVLAWGDAHFTQDRTVCIIDPDNTASLRVAAKFGYHEYARTTYQEKLIVLLERPSPTSTAAGAVST</sequence>
<feature type="domain" description="N-acetyltransferase" evidence="1">
    <location>
        <begin position="23"/>
        <end position="184"/>
    </location>
</feature>
<evidence type="ECO:0000259" key="1">
    <source>
        <dbReference type="PROSITE" id="PS51186"/>
    </source>
</evidence>
<evidence type="ECO:0000313" key="2">
    <source>
        <dbReference type="EMBL" id="SNR51509.1"/>
    </source>
</evidence>
<accession>A0A238X0U7</accession>
<dbReference type="Gene3D" id="3.40.630.30">
    <property type="match status" value="1"/>
</dbReference>